<evidence type="ECO:0000313" key="2">
    <source>
        <dbReference type="EMBL" id="THV00275.1"/>
    </source>
</evidence>
<dbReference type="EMBL" id="ML179106">
    <property type="protein sequence ID" value="THV00275.1"/>
    <property type="molecule type" value="Genomic_DNA"/>
</dbReference>
<sequence length="274" mass="30238">MHGKLKGLDLYWEGKIAIPIETGITINLSPTAVNDRNPNQLEYPIRESVAYLTIWSNIKNPTSMGISSKKTSRELWGHLEKEYTVVSKLARKRKEDKLRSLRYTDGKVTGTNGYAEKFRGAYKEAVDAGANIDDEQMLTIFVDSFPHGPEWATVLGNLATEDNFNLVSLRLQEHVRFISGSDGETTAGGEKVSAMQAEINDLKEKIIAMQTSRKGPANPDLKCSNSNCKGVGHTIDNCFKLGGGKQGQYPKWWKGKRDAPLPNASNTTASDTTS</sequence>
<reference evidence="2 3" key="1">
    <citation type="journal article" date="2019" name="Nat. Ecol. Evol.">
        <title>Megaphylogeny resolves global patterns of mushroom evolution.</title>
        <authorList>
            <person name="Varga T."/>
            <person name="Krizsan K."/>
            <person name="Foldi C."/>
            <person name="Dima B."/>
            <person name="Sanchez-Garcia M."/>
            <person name="Sanchez-Ramirez S."/>
            <person name="Szollosi G.J."/>
            <person name="Szarkandi J.G."/>
            <person name="Papp V."/>
            <person name="Albert L."/>
            <person name="Andreopoulos W."/>
            <person name="Angelini C."/>
            <person name="Antonin V."/>
            <person name="Barry K.W."/>
            <person name="Bougher N.L."/>
            <person name="Buchanan P."/>
            <person name="Buyck B."/>
            <person name="Bense V."/>
            <person name="Catcheside P."/>
            <person name="Chovatia M."/>
            <person name="Cooper J."/>
            <person name="Damon W."/>
            <person name="Desjardin D."/>
            <person name="Finy P."/>
            <person name="Geml J."/>
            <person name="Haridas S."/>
            <person name="Hughes K."/>
            <person name="Justo A."/>
            <person name="Karasinski D."/>
            <person name="Kautmanova I."/>
            <person name="Kiss B."/>
            <person name="Kocsube S."/>
            <person name="Kotiranta H."/>
            <person name="LaButti K.M."/>
            <person name="Lechner B.E."/>
            <person name="Liimatainen K."/>
            <person name="Lipzen A."/>
            <person name="Lukacs Z."/>
            <person name="Mihaltcheva S."/>
            <person name="Morgado L.N."/>
            <person name="Niskanen T."/>
            <person name="Noordeloos M.E."/>
            <person name="Ohm R.A."/>
            <person name="Ortiz-Santana B."/>
            <person name="Ovrebo C."/>
            <person name="Racz N."/>
            <person name="Riley R."/>
            <person name="Savchenko A."/>
            <person name="Shiryaev A."/>
            <person name="Soop K."/>
            <person name="Spirin V."/>
            <person name="Szebenyi C."/>
            <person name="Tomsovsky M."/>
            <person name="Tulloss R.E."/>
            <person name="Uehling J."/>
            <person name="Grigoriev I.V."/>
            <person name="Vagvolgyi C."/>
            <person name="Papp T."/>
            <person name="Martin F.M."/>
            <person name="Miettinen O."/>
            <person name="Hibbett D.S."/>
            <person name="Nagy L.G."/>
        </authorList>
    </citation>
    <scope>NUCLEOTIDE SEQUENCE [LARGE SCALE GENOMIC DNA]</scope>
    <source>
        <strain evidence="2 3">CBS 962.96</strain>
    </source>
</reference>
<evidence type="ECO:0000313" key="3">
    <source>
        <dbReference type="Proteomes" id="UP000297245"/>
    </source>
</evidence>
<name>A0A4S8MCL2_DENBC</name>
<gene>
    <name evidence="2" type="ORF">K435DRAFT_657484</name>
</gene>
<protein>
    <submittedName>
        <fullName evidence="2">Uncharacterized protein</fullName>
    </submittedName>
</protein>
<feature type="region of interest" description="Disordered" evidence="1">
    <location>
        <begin position="248"/>
        <end position="274"/>
    </location>
</feature>
<dbReference type="Proteomes" id="UP000297245">
    <property type="component" value="Unassembled WGS sequence"/>
</dbReference>
<feature type="non-terminal residue" evidence="2">
    <location>
        <position position="274"/>
    </location>
</feature>
<keyword evidence="3" id="KW-1185">Reference proteome</keyword>
<dbReference type="Pfam" id="PF14223">
    <property type="entry name" value="Retrotran_gag_2"/>
    <property type="match status" value="1"/>
</dbReference>
<evidence type="ECO:0000256" key="1">
    <source>
        <dbReference type="SAM" id="MobiDB-lite"/>
    </source>
</evidence>
<accession>A0A4S8MCL2</accession>
<proteinExistence type="predicted"/>
<dbReference type="AlphaFoldDB" id="A0A4S8MCL2"/>
<feature type="compositionally biased region" description="Low complexity" evidence="1">
    <location>
        <begin position="263"/>
        <end position="274"/>
    </location>
</feature>
<organism evidence="2 3">
    <name type="scientific">Dendrothele bispora (strain CBS 962.96)</name>
    <dbReference type="NCBI Taxonomy" id="1314807"/>
    <lineage>
        <taxon>Eukaryota</taxon>
        <taxon>Fungi</taxon>
        <taxon>Dikarya</taxon>
        <taxon>Basidiomycota</taxon>
        <taxon>Agaricomycotina</taxon>
        <taxon>Agaricomycetes</taxon>
        <taxon>Agaricomycetidae</taxon>
        <taxon>Agaricales</taxon>
        <taxon>Agaricales incertae sedis</taxon>
        <taxon>Dendrothele</taxon>
    </lineage>
</organism>
<dbReference type="OrthoDB" id="3035098at2759"/>